<name>A0A022L0D0_9MICO</name>
<dbReference type="STRING" id="1249481.D641_0107860"/>
<dbReference type="AlphaFoldDB" id="A0A022L0D0"/>
<evidence type="ECO:0000256" key="2">
    <source>
        <dbReference type="SAM" id="Phobius"/>
    </source>
</evidence>
<reference evidence="3 4" key="1">
    <citation type="journal article" date="2013" name="Genome Announc.">
        <title>Draft genome sequence of an Actinobacterium, Brachybacterium muris strain UCD-AY4.</title>
        <authorList>
            <person name="Lo J.R."/>
            <person name="Lang J.M."/>
            <person name="Darling A.E."/>
            <person name="Eisen J.A."/>
            <person name="Coil D.A."/>
        </authorList>
    </citation>
    <scope>NUCLEOTIDE SEQUENCE [LARGE SCALE GENOMIC DNA]</scope>
    <source>
        <strain evidence="3 4">UCD-AY4</strain>
    </source>
</reference>
<proteinExistence type="predicted"/>
<evidence type="ECO:0008006" key="5">
    <source>
        <dbReference type="Google" id="ProtNLM"/>
    </source>
</evidence>
<dbReference type="Proteomes" id="UP000019754">
    <property type="component" value="Unassembled WGS sequence"/>
</dbReference>
<keyword evidence="4" id="KW-1185">Reference proteome</keyword>
<keyword evidence="2" id="KW-1133">Transmembrane helix</keyword>
<accession>A0A022L0D0</accession>
<evidence type="ECO:0000313" key="3">
    <source>
        <dbReference type="EMBL" id="EYT49334.1"/>
    </source>
</evidence>
<evidence type="ECO:0000313" key="4">
    <source>
        <dbReference type="Proteomes" id="UP000019754"/>
    </source>
</evidence>
<comment type="caution">
    <text evidence="3">The sequence shown here is derived from an EMBL/GenBank/DDBJ whole genome shotgun (WGS) entry which is preliminary data.</text>
</comment>
<protein>
    <recommendedName>
        <fullName evidence="5">Phage holin family protein</fullName>
    </recommendedName>
</protein>
<organism evidence="3 4">
    <name type="scientific">Brachybacterium muris UCD-AY4</name>
    <dbReference type="NCBI Taxonomy" id="1249481"/>
    <lineage>
        <taxon>Bacteria</taxon>
        <taxon>Bacillati</taxon>
        <taxon>Actinomycetota</taxon>
        <taxon>Actinomycetes</taxon>
        <taxon>Micrococcales</taxon>
        <taxon>Dermabacteraceae</taxon>
        <taxon>Brachybacterium</taxon>
    </lineage>
</organism>
<dbReference type="HOGENOM" id="CLU_106273_5_0_11"/>
<dbReference type="EMBL" id="AORC01000009">
    <property type="protein sequence ID" value="EYT49334.1"/>
    <property type="molecule type" value="Genomic_DNA"/>
</dbReference>
<feature type="transmembrane region" description="Helical" evidence="2">
    <location>
        <begin position="89"/>
        <end position="111"/>
    </location>
</feature>
<feature type="region of interest" description="Disordered" evidence="1">
    <location>
        <begin position="1"/>
        <end position="20"/>
    </location>
</feature>
<sequence>MSSQYTPPPTEAERRAETESLGTLMSKVTTDLSTLIRQEIALAKAELTISAKKAGKGAGMFGGAGVAGHFVLLFLSIALWAALGGTAIGYAWAGVILAILWAIPAVILAVVGKKNIDEIEGAPQTAETLKQVPEAVTPSKEPR</sequence>
<feature type="transmembrane region" description="Helical" evidence="2">
    <location>
        <begin position="60"/>
        <end position="83"/>
    </location>
</feature>
<dbReference type="Pfam" id="PF07332">
    <property type="entry name" value="Phage_holin_3_6"/>
    <property type="match status" value="1"/>
</dbReference>
<gene>
    <name evidence="3" type="ORF">D641_0107860</name>
</gene>
<dbReference type="InterPro" id="IPR009937">
    <property type="entry name" value="Phage_holin_3_6"/>
</dbReference>
<keyword evidence="2" id="KW-0812">Transmembrane</keyword>
<evidence type="ECO:0000256" key="1">
    <source>
        <dbReference type="SAM" id="MobiDB-lite"/>
    </source>
</evidence>
<dbReference type="RefSeq" id="WP_017823105.1">
    <property type="nucleotide sequence ID" value="NZ_AORC01000009.1"/>
</dbReference>
<keyword evidence="2" id="KW-0472">Membrane</keyword>
<feature type="compositionally biased region" description="Pro residues" evidence="1">
    <location>
        <begin position="1"/>
        <end position="10"/>
    </location>
</feature>